<dbReference type="RefSeq" id="WP_376811850.1">
    <property type="nucleotide sequence ID" value="NZ_JBHSDY010000002.1"/>
</dbReference>
<dbReference type="PANTHER" id="PTHR43393">
    <property type="entry name" value="CYTOKININ RIBOSIDE 5'-MONOPHOSPHATE PHOSPHORIBOHYDROLASE"/>
    <property type="match status" value="1"/>
</dbReference>
<protein>
    <submittedName>
        <fullName evidence="1">TIGR00725 family protein</fullName>
    </submittedName>
</protein>
<sequence length="213" mass="22644">MSHPSFSWSQQARALYADGALRFDPWAWHWAPATETAPADLQPVNACEALRALTGSLRLVPIAVIGPREASETERRIAEDLGAELARHGLQLLCGGRNGVMEASAKGHLEAGGQPIGLLPDGDWRSANPYVRIPIATGIGKSRNAIIAQSCPVLIAVGGGYGTMSEIAFGLHFDHKVLSLGDAPKMPGVIPCASVEEAMRLTAEHLLRVENQA</sequence>
<dbReference type="InterPro" id="IPR052341">
    <property type="entry name" value="LOG_family_nucleotidases"/>
</dbReference>
<reference evidence="2" key="1">
    <citation type="journal article" date="2019" name="Int. J. Syst. Evol. Microbiol.">
        <title>The Global Catalogue of Microorganisms (GCM) 10K type strain sequencing project: providing services to taxonomists for standard genome sequencing and annotation.</title>
        <authorList>
            <consortium name="The Broad Institute Genomics Platform"/>
            <consortium name="The Broad Institute Genome Sequencing Center for Infectious Disease"/>
            <person name="Wu L."/>
            <person name="Ma J."/>
        </authorList>
    </citation>
    <scope>NUCLEOTIDE SEQUENCE [LARGE SCALE GENOMIC DNA]</scope>
    <source>
        <strain evidence="2">CGMCC 1.19029</strain>
    </source>
</reference>
<dbReference type="PANTHER" id="PTHR43393:SF3">
    <property type="entry name" value="LYSINE DECARBOXYLASE-LIKE PROTEIN"/>
    <property type="match status" value="1"/>
</dbReference>
<dbReference type="InterPro" id="IPR041164">
    <property type="entry name" value="LDcluster4"/>
</dbReference>
<dbReference type="Gene3D" id="3.40.50.450">
    <property type="match status" value="1"/>
</dbReference>
<evidence type="ECO:0000313" key="1">
    <source>
        <dbReference type="EMBL" id="MFC4297298.1"/>
    </source>
</evidence>
<proteinExistence type="predicted"/>
<dbReference type="EMBL" id="JBHSDY010000002">
    <property type="protein sequence ID" value="MFC4297298.1"/>
    <property type="molecule type" value="Genomic_DNA"/>
</dbReference>
<name>A0ABV8RVR7_9BURK</name>
<dbReference type="SUPFAM" id="SSF102405">
    <property type="entry name" value="MCP/YpsA-like"/>
    <property type="match status" value="1"/>
</dbReference>
<comment type="caution">
    <text evidence="1">The sequence shown here is derived from an EMBL/GenBank/DDBJ whole genome shotgun (WGS) entry which is preliminary data.</text>
</comment>
<dbReference type="Pfam" id="PF18306">
    <property type="entry name" value="LDcluster4"/>
    <property type="match status" value="1"/>
</dbReference>
<accession>A0ABV8RVR7</accession>
<dbReference type="InterPro" id="IPR005268">
    <property type="entry name" value="CHP00725"/>
</dbReference>
<organism evidence="1 2">
    <name type="scientific">Castellaniella hirudinis</name>
    <dbReference type="NCBI Taxonomy" id="1144617"/>
    <lineage>
        <taxon>Bacteria</taxon>
        <taxon>Pseudomonadati</taxon>
        <taxon>Pseudomonadota</taxon>
        <taxon>Betaproteobacteria</taxon>
        <taxon>Burkholderiales</taxon>
        <taxon>Alcaligenaceae</taxon>
        <taxon>Castellaniella</taxon>
    </lineage>
</organism>
<dbReference type="NCBIfam" id="TIGR00725">
    <property type="entry name" value="TIGR00725 family protein"/>
    <property type="match status" value="1"/>
</dbReference>
<gene>
    <name evidence="1" type="ORF">ACFO0J_04495</name>
</gene>
<dbReference type="Proteomes" id="UP001595756">
    <property type="component" value="Unassembled WGS sequence"/>
</dbReference>
<keyword evidence="2" id="KW-1185">Reference proteome</keyword>
<evidence type="ECO:0000313" key="2">
    <source>
        <dbReference type="Proteomes" id="UP001595756"/>
    </source>
</evidence>